<accession>A0ABU1DGV1</accession>
<dbReference type="Pfam" id="PF05292">
    <property type="entry name" value="MCD"/>
    <property type="match status" value="1"/>
</dbReference>
<comment type="caution">
    <text evidence="4">The sequence shown here is derived from an EMBL/GenBank/DDBJ whole genome shotgun (WGS) entry which is preliminary data.</text>
</comment>
<evidence type="ECO:0000259" key="2">
    <source>
        <dbReference type="Pfam" id="PF05292"/>
    </source>
</evidence>
<feature type="domain" description="Malonyl-CoA decarboxylase N-terminal" evidence="3">
    <location>
        <begin position="81"/>
        <end position="164"/>
    </location>
</feature>
<evidence type="ECO:0000259" key="3">
    <source>
        <dbReference type="Pfam" id="PF17408"/>
    </source>
</evidence>
<proteinExistence type="predicted"/>
<dbReference type="RefSeq" id="WP_309392061.1">
    <property type="nucleotide sequence ID" value="NZ_JADBEO010000023.1"/>
</dbReference>
<dbReference type="InterPro" id="IPR038917">
    <property type="entry name" value="Malonyl_CoA_deC"/>
</dbReference>
<dbReference type="Gene3D" id="1.20.140.90">
    <property type="entry name" value="Malonyl-CoA decarboxylase, oligemerization domain"/>
    <property type="match status" value="1"/>
</dbReference>
<organism evidence="4 5">
    <name type="scientific">Chelatococcus sambhunathii</name>
    <dbReference type="NCBI Taxonomy" id="363953"/>
    <lineage>
        <taxon>Bacteria</taxon>
        <taxon>Pseudomonadati</taxon>
        <taxon>Pseudomonadota</taxon>
        <taxon>Alphaproteobacteria</taxon>
        <taxon>Hyphomicrobiales</taxon>
        <taxon>Chelatococcaceae</taxon>
        <taxon>Chelatococcus</taxon>
    </lineage>
</organism>
<dbReference type="Pfam" id="PF17408">
    <property type="entry name" value="MCD_N"/>
    <property type="match status" value="1"/>
</dbReference>
<evidence type="ECO:0000256" key="1">
    <source>
        <dbReference type="SAM" id="MobiDB-lite"/>
    </source>
</evidence>
<sequence length="458" mass="50917">MSDASFFSDLLTSIAERGRRLLGPAQKAPPARGGVKAACEALLEGRGEASRVALASQIVQTWLVSDEPGRAAFFDMMLKEFGPDEARLENAIAAWRAEPSQEAAQAVNEASEPRRQELIRRLALAPEGVAALVKMRETLLGLLADHKSLKVVDDDFSHLFSSWFNRGFLVLRPIDWGAPANVLEKIIRYEAVHEIHDWDELRRRVEPDDRRCFAFFHPRLVDEPLIFVEVALTKSMPATVAEVLDPGRAPIAAKEAGAAVFYSISNCQEGLRGVSFGNFLIKQVVEDLRHDLPEIATFVTLSPVPGFAAWLAREIEKEDTEALPPEDRVALADLDDRAWMDDPEKVERLRPILTRACAWYLVHARNSRDAPVDPVARFHLGNGARLERVNYLADRSPRAVRQAHGMMVNYLYDLGEIEANHEAFFGRGQVAASASVKRLARRSKTTGEAKTGEAELAK</sequence>
<dbReference type="PANTHER" id="PTHR28641:SF1">
    <property type="entry name" value="MALONYL-COA DECARBOXYLASE, MITOCHONDRIAL"/>
    <property type="match status" value="1"/>
</dbReference>
<dbReference type="EMBL" id="JADBEO010000023">
    <property type="protein sequence ID" value="MDR4307314.1"/>
    <property type="molecule type" value="Genomic_DNA"/>
</dbReference>
<dbReference type="InterPro" id="IPR038351">
    <property type="entry name" value="MCD_N_sf"/>
</dbReference>
<evidence type="ECO:0000313" key="4">
    <source>
        <dbReference type="EMBL" id="MDR4307314.1"/>
    </source>
</evidence>
<dbReference type="InterPro" id="IPR007956">
    <property type="entry name" value="Malonyl_CoA_deC_C"/>
</dbReference>
<dbReference type="PANTHER" id="PTHR28641">
    <property type="match status" value="1"/>
</dbReference>
<dbReference type="Gene3D" id="3.40.630.150">
    <property type="entry name" value="Malonyl-CoA decarboxylase, catalytic domain"/>
    <property type="match status" value="1"/>
</dbReference>
<feature type="domain" description="Malonyl-CoA decarboxylase C-terminal" evidence="2">
    <location>
        <begin position="167"/>
        <end position="413"/>
    </location>
</feature>
<name>A0ABU1DGV1_9HYPH</name>
<protein>
    <submittedName>
        <fullName evidence="4">Malonyl-CoA decarboxylase</fullName>
    </submittedName>
</protein>
<dbReference type="Proteomes" id="UP001181622">
    <property type="component" value="Unassembled WGS sequence"/>
</dbReference>
<evidence type="ECO:0000313" key="5">
    <source>
        <dbReference type="Proteomes" id="UP001181622"/>
    </source>
</evidence>
<feature type="region of interest" description="Disordered" evidence="1">
    <location>
        <begin position="438"/>
        <end position="458"/>
    </location>
</feature>
<dbReference type="InterPro" id="IPR042303">
    <property type="entry name" value="Malonyl_CoA_deC_C_sf"/>
</dbReference>
<reference evidence="4" key="1">
    <citation type="submission" date="2020-10" db="EMBL/GenBank/DDBJ databases">
        <authorList>
            <person name="Abbas A."/>
            <person name="Razzaq R."/>
            <person name="Waqas M."/>
            <person name="Abbas N."/>
            <person name="Nielsen T.K."/>
            <person name="Hansen L.H."/>
            <person name="Hussain S."/>
            <person name="Shahid M."/>
        </authorList>
    </citation>
    <scope>NUCLEOTIDE SEQUENCE</scope>
    <source>
        <strain evidence="4">S14</strain>
    </source>
</reference>
<gene>
    <name evidence="4" type="ORF">IHQ68_11870</name>
</gene>
<keyword evidence="5" id="KW-1185">Reference proteome</keyword>
<dbReference type="InterPro" id="IPR035372">
    <property type="entry name" value="MCD_N"/>
</dbReference>
<feature type="compositionally biased region" description="Basic and acidic residues" evidence="1">
    <location>
        <begin position="445"/>
        <end position="458"/>
    </location>
</feature>